<evidence type="ECO:0000259" key="9">
    <source>
        <dbReference type="SMART" id="SM00984"/>
    </source>
</evidence>
<dbReference type="Pfam" id="PF03721">
    <property type="entry name" value="UDPG_MGDP_dh_N"/>
    <property type="match status" value="1"/>
</dbReference>
<dbReference type="InterPro" id="IPR036220">
    <property type="entry name" value="UDP-Glc/GDP-Man_DH_C_sf"/>
</dbReference>
<evidence type="ECO:0000256" key="8">
    <source>
        <dbReference type="SAM" id="MobiDB-lite"/>
    </source>
</evidence>
<comment type="similarity">
    <text evidence="2 7">Belongs to the UDP-glucose/GDP-mannose dehydrogenase family.</text>
</comment>
<accession>A0ABY7NCQ4</accession>
<reference evidence="10 11" key="1">
    <citation type="submission" date="2021-05" db="EMBL/GenBank/DDBJ databases">
        <authorList>
            <person name="Kumar R."/>
            <person name="Kumar A."/>
            <person name="Mukhia S."/>
        </authorList>
    </citation>
    <scope>NUCLEOTIDE SEQUENCE [LARGE SCALE GENOMIC DNA]</scope>
    <source>
        <strain evidence="10 11">ERMR7:08</strain>
    </source>
</reference>
<dbReference type="InterPro" id="IPR001732">
    <property type="entry name" value="UDP-Glc/GDP-Man_DH_N"/>
</dbReference>
<dbReference type="InterPro" id="IPR014027">
    <property type="entry name" value="UDP-Glc/GDP-Man_DH_C"/>
</dbReference>
<dbReference type="EC" id="1.1.1.22" evidence="3 7"/>
<dbReference type="SUPFAM" id="SSF48179">
    <property type="entry name" value="6-phosphogluconate dehydrogenase C-terminal domain-like"/>
    <property type="match status" value="1"/>
</dbReference>
<dbReference type="PANTHER" id="PTHR43750">
    <property type="entry name" value="UDP-GLUCOSE 6-DEHYDROGENASE TUAD"/>
    <property type="match status" value="1"/>
</dbReference>
<dbReference type="Pfam" id="PF03720">
    <property type="entry name" value="UDPG_MGDP_dh_C"/>
    <property type="match status" value="1"/>
</dbReference>
<sequence length="487" mass="51067">MTTTPATTEAADVGTTGAPTPRSPRISVIGTGYLGATHAAAMAEMGFEVIGVDTDQRKVDALSKGIVPFYEPGLPELLLTHVTSGRLRFTTDIAEATAFADVHFVCVGTPQKSTSFAANLSYVEDATRQVAANLVRDGLIVGKSTVPVGTAARLREIVAESTPDFVTAELVWNPEFLREGKAVEDTLAPDRLVLGGASAAAEALLREVYAYPIGNGTPVIVVDLPTAELVKVSANAFLATKISFINAISEVCEAAGADVSQLADALGYDKRIGRQFLNAGLGFGGGCLPKDIRGLMHRSNELGAFAAAGLLQQVDEINMGQRQRVIDRAIDACGGSVLNRRIGVLGVAFKPHTDDVRDSPALNVAAALQLRGAQVVVYDPRARGTAERIFPTLGYADSVADAVSGADAVLVLTEWPEFLAADPAALGALVRTRTVIDGRNCLDSAAWAAEGWNVLSIGKATVHPARAAEAHGIADRTIQREPAFIFG</sequence>
<dbReference type="PANTHER" id="PTHR43750:SF3">
    <property type="entry name" value="UDP-GLUCOSE 6-DEHYDROGENASE TUAD"/>
    <property type="match status" value="1"/>
</dbReference>
<dbReference type="Pfam" id="PF00984">
    <property type="entry name" value="UDPG_MGDP_dh"/>
    <property type="match status" value="1"/>
</dbReference>
<keyword evidence="11" id="KW-1185">Reference proteome</keyword>
<evidence type="ECO:0000256" key="4">
    <source>
        <dbReference type="ARBA" id="ARBA00023002"/>
    </source>
</evidence>
<gene>
    <name evidence="10" type="ORF">KIV56_01750</name>
</gene>
<dbReference type="Gene3D" id="3.40.50.720">
    <property type="entry name" value="NAD(P)-binding Rossmann-like Domain"/>
    <property type="match status" value="2"/>
</dbReference>
<dbReference type="SUPFAM" id="SSF51735">
    <property type="entry name" value="NAD(P)-binding Rossmann-fold domains"/>
    <property type="match status" value="1"/>
</dbReference>
<evidence type="ECO:0000256" key="3">
    <source>
        <dbReference type="ARBA" id="ARBA00012954"/>
    </source>
</evidence>
<dbReference type="SUPFAM" id="SSF52413">
    <property type="entry name" value="UDP-glucose/GDP-mannose dehydrogenase C-terminal domain"/>
    <property type="match status" value="1"/>
</dbReference>
<comment type="pathway">
    <text evidence="1">Nucleotide-sugar biosynthesis; UDP-alpha-D-glucuronate biosynthesis; UDP-alpha-D-glucuronate from UDP-alpha-D-glucose: step 1/1.</text>
</comment>
<dbReference type="InterPro" id="IPR008927">
    <property type="entry name" value="6-PGluconate_DH-like_C_sf"/>
</dbReference>
<dbReference type="NCBIfam" id="TIGR03026">
    <property type="entry name" value="NDP-sugDHase"/>
    <property type="match status" value="1"/>
</dbReference>
<dbReference type="RefSeq" id="WP_281534941.1">
    <property type="nucleotide sequence ID" value="NZ_CP075584.1"/>
</dbReference>
<dbReference type="PIRSF" id="PIRSF000124">
    <property type="entry name" value="UDPglc_GDPman_dh"/>
    <property type="match status" value="1"/>
</dbReference>
<dbReference type="InterPro" id="IPR017476">
    <property type="entry name" value="UDP-Glc/GDP-Man"/>
</dbReference>
<dbReference type="Gene3D" id="1.20.5.100">
    <property type="entry name" value="Cytochrome c1, transmembrane anchor, C-terminal"/>
    <property type="match status" value="1"/>
</dbReference>
<dbReference type="Proteomes" id="UP001212421">
    <property type="component" value="Chromosome"/>
</dbReference>
<proteinExistence type="inferred from homology"/>
<evidence type="ECO:0000313" key="10">
    <source>
        <dbReference type="EMBL" id="WBM80297.1"/>
    </source>
</evidence>
<evidence type="ECO:0000256" key="2">
    <source>
        <dbReference type="ARBA" id="ARBA00006601"/>
    </source>
</evidence>
<feature type="region of interest" description="Disordered" evidence="8">
    <location>
        <begin position="1"/>
        <end position="24"/>
    </location>
</feature>
<keyword evidence="4 7" id="KW-0560">Oxidoreductase</keyword>
<dbReference type="InterPro" id="IPR036291">
    <property type="entry name" value="NAD(P)-bd_dom_sf"/>
</dbReference>
<dbReference type="EMBL" id="CP075584">
    <property type="protein sequence ID" value="WBM80297.1"/>
    <property type="molecule type" value="Genomic_DNA"/>
</dbReference>
<name>A0ABY7NCQ4_9MICO</name>
<dbReference type="InterPro" id="IPR028357">
    <property type="entry name" value="UDPglc_DH_bac"/>
</dbReference>
<dbReference type="InterPro" id="IPR014026">
    <property type="entry name" value="UDP-Glc/GDP-Man_DH_dimer"/>
</dbReference>
<evidence type="ECO:0000256" key="6">
    <source>
        <dbReference type="ARBA" id="ARBA00047473"/>
    </source>
</evidence>
<evidence type="ECO:0000256" key="5">
    <source>
        <dbReference type="ARBA" id="ARBA00023027"/>
    </source>
</evidence>
<protein>
    <recommendedName>
        <fullName evidence="3 7">UDP-glucose 6-dehydrogenase</fullName>
        <ecNumber evidence="3 7">1.1.1.22</ecNumber>
    </recommendedName>
</protein>
<dbReference type="PIRSF" id="PIRSF500134">
    <property type="entry name" value="UDPglc_DH_bac"/>
    <property type="match status" value="1"/>
</dbReference>
<comment type="catalytic activity">
    <reaction evidence="6 7">
        <text>UDP-alpha-D-glucose + 2 NAD(+) + H2O = UDP-alpha-D-glucuronate + 2 NADH + 3 H(+)</text>
        <dbReference type="Rhea" id="RHEA:23596"/>
        <dbReference type="ChEBI" id="CHEBI:15377"/>
        <dbReference type="ChEBI" id="CHEBI:15378"/>
        <dbReference type="ChEBI" id="CHEBI:57540"/>
        <dbReference type="ChEBI" id="CHEBI:57945"/>
        <dbReference type="ChEBI" id="CHEBI:58052"/>
        <dbReference type="ChEBI" id="CHEBI:58885"/>
        <dbReference type="EC" id="1.1.1.22"/>
    </reaction>
</comment>
<evidence type="ECO:0000313" key="11">
    <source>
        <dbReference type="Proteomes" id="UP001212421"/>
    </source>
</evidence>
<feature type="domain" description="UDP-glucose/GDP-mannose dehydrogenase C-terminal" evidence="9">
    <location>
        <begin position="343"/>
        <end position="444"/>
    </location>
</feature>
<evidence type="ECO:0000256" key="1">
    <source>
        <dbReference type="ARBA" id="ARBA00004701"/>
    </source>
</evidence>
<keyword evidence="5 7" id="KW-0520">NAD</keyword>
<evidence type="ECO:0000256" key="7">
    <source>
        <dbReference type="PIRNR" id="PIRNR000124"/>
    </source>
</evidence>
<organism evidence="10 11">
    <name type="scientific">Cryobacterium breve</name>
    <dbReference type="NCBI Taxonomy" id="1259258"/>
    <lineage>
        <taxon>Bacteria</taxon>
        <taxon>Bacillati</taxon>
        <taxon>Actinomycetota</taxon>
        <taxon>Actinomycetes</taxon>
        <taxon>Micrococcales</taxon>
        <taxon>Microbacteriaceae</taxon>
        <taxon>Cryobacterium</taxon>
    </lineage>
</organism>
<dbReference type="SMART" id="SM00984">
    <property type="entry name" value="UDPG_MGDP_dh_C"/>
    <property type="match status" value="1"/>
</dbReference>